<protein>
    <submittedName>
        <fullName evidence="2">Uncharacterized protein</fullName>
    </submittedName>
</protein>
<feature type="region of interest" description="Disordered" evidence="1">
    <location>
        <begin position="887"/>
        <end position="908"/>
    </location>
</feature>
<dbReference type="Proteomes" id="UP000313359">
    <property type="component" value="Unassembled WGS sequence"/>
</dbReference>
<accession>A0A5C2SCF8</accession>
<feature type="compositionally biased region" description="Basic and acidic residues" evidence="1">
    <location>
        <begin position="1034"/>
        <end position="1043"/>
    </location>
</feature>
<feature type="compositionally biased region" description="Low complexity" evidence="1">
    <location>
        <begin position="138"/>
        <end position="148"/>
    </location>
</feature>
<dbReference type="AlphaFoldDB" id="A0A5C2SCF8"/>
<reference evidence="2" key="1">
    <citation type="journal article" date="2018" name="Genome Biol. Evol.">
        <title>Genomics and development of Lentinus tigrinus, a white-rot wood-decaying mushroom with dimorphic fruiting bodies.</title>
        <authorList>
            <person name="Wu B."/>
            <person name="Xu Z."/>
            <person name="Knudson A."/>
            <person name="Carlson A."/>
            <person name="Chen N."/>
            <person name="Kovaka S."/>
            <person name="LaButti K."/>
            <person name="Lipzen A."/>
            <person name="Pennachio C."/>
            <person name="Riley R."/>
            <person name="Schakwitz W."/>
            <person name="Umezawa K."/>
            <person name="Ohm R.A."/>
            <person name="Grigoriev I.V."/>
            <person name="Nagy L.G."/>
            <person name="Gibbons J."/>
            <person name="Hibbett D."/>
        </authorList>
    </citation>
    <scope>NUCLEOTIDE SEQUENCE [LARGE SCALE GENOMIC DNA]</scope>
    <source>
        <strain evidence="2">ALCF2SS1-6</strain>
    </source>
</reference>
<feature type="compositionally biased region" description="Basic and acidic residues" evidence="1">
    <location>
        <begin position="1118"/>
        <end position="1130"/>
    </location>
</feature>
<feature type="region of interest" description="Disordered" evidence="1">
    <location>
        <begin position="495"/>
        <end position="531"/>
    </location>
</feature>
<feature type="compositionally biased region" description="Low complexity" evidence="1">
    <location>
        <begin position="987"/>
        <end position="1014"/>
    </location>
</feature>
<name>A0A5C2SCF8_9APHY</name>
<dbReference type="EMBL" id="ML122272">
    <property type="protein sequence ID" value="RPD59026.1"/>
    <property type="molecule type" value="Genomic_DNA"/>
</dbReference>
<feature type="region of interest" description="Disordered" evidence="1">
    <location>
        <begin position="399"/>
        <end position="432"/>
    </location>
</feature>
<organism evidence="2 3">
    <name type="scientific">Lentinus tigrinus ALCF2SS1-6</name>
    <dbReference type="NCBI Taxonomy" id="1328759"/>
    <lineage>
        <taxon>Eukaryota</taxon>
        <taxon>Fungi</taxon>
        <taxon>Dikarya</taxon>
        <taxon>Basidiomycota</taxon>
        <taxon>Agaricomycotina</taxon>
        <taxon>Agaricomycetes</taxon>
        <taxon>Polyporales</taxon>
        <taxon>Polyporaceae</taxon>
        <taxon>Lentinus</taxon>
    </lineage>
</organism>
<feature type="compositionally biased region" description="Polar residues" evidence="1">
    <location>
        <begin position="90"/>
        <end position="109"/>
    </location>
</feature>
<feature type="compositionally biased region" description="Polar residues" evidence="1">
    <location>
        <begin position="519"/>
        <end position="529"/>
    </location>
</feature>
<feature type="region of interest" description="Disordered" evidence="1">
    <location>
        <begin position="1118"/>
        <end position="1151"/>
    </location>
</feature>
<feature type="region of interest" description="Disordered" evidence="1">
    <location>
        <begin position="803"/>
        <end position="848"/>
    </location>
</feature>
<feature type="compositionally biased region" description="Low complexity" evidence="1">
    <location>
        <begin position="403"/>
        <end position="424"/>
    </location>
</feature>
<sequence length="1151" mass="122502">MLKKEYRKQAIEHRRGSHVRSLALCPASSPSPPPGHLSPSSGHPPSPRTCHSWSGEGLLASASKSSAPSSPPPVSATTPPRIRRPRPLLSQRTSQPSHLNIMHNSSDWTPNIVVEPPQSPEIASGKTHSGTPSSAWVNGNGKANGNGASVTVEGPPLMSDTPTITHHTVPVPTHPQHRTPSPAIKLPCFLHSKLQGASLMDWLGTVYNENHATSANEDMTNATLTRMARYRTRKATRLMEMTTKSERRTRVRSTIQSVLIVTKARDNRLIKLTRVPAPCLSPPTLQRRAELHDLLSAESIAEQFCALASTSTFVTFPTSAPSTSFSVPCSSSCSSVSLSTSRSSTTASASTSTSTTSTSTGQGNAALPVVAAAHTAFTASVLELVGALLGAFVRRAQEEHGGAPRTSSNGSSRSASATSTPSLAHLHRDAARHAHAPNLRPLYAAQRPWLTTLHSAWRRPLCSRRRRPRRERSSPRRVSMAFLCLFPKRDKHKAHDAAADHTSSAASDLNPSEPDYVLPSSSRSPTAPSLYSMPGALSSKLKLGFKAKKSPISPRADSNLLLSAHVRALPELESRKVACIAQASEDLLVRSQNVPYMLVRGQVDKLAREVDTLRTELKAHRSAYETLVSHIPQLVGMQHGPAGLDPASGNTIQAQPTPVTHSFVLGYGWDYPSPRPKPSELNGEFKWWSQKQWDKTGPKGGGKQGQHDTDLNVAQLFIEGEDGEVVDGYTAKDCRDVARALIRSLILTGQAPATEGRLSHEARVYIHVMLSRKFPFLLLCDNAMWKINLLIKQVYPGAIKNFRRPKECDDDNDGSQAGSASRKRSRRDSSGANGETSAPKRARAVGSQALLTPMPLPDDLLRMPSSPPAAPAPVLFAAPMSTASAFAVPTSTDSSGSTLSASSSSTLSASSVSTVSAAPLSTVSTAPLSTASAPSASMASAAPASTLFTAPASSAAPASTRPAAPASTPSAGPPSMPSAEPVSESIPSTVPASLPSAAPTPLAASPATPAATVSSSLGIVPVARPFTSLRRSTRHNETGHNEESVPMPITGDSEEPATVPLKIKGRAVKDSDSAKETYKPNVISEQNLYLRRVLAATPDLSWTVGEFKKAFKELDQTTREDLRAECTEERKKRKARKQAAAQEIPTADATT</sequence>
<keyword evidence="3" id="KW-1185">Reference proteome</keyword>
<evidence type="ECO:0000313" key="2">
    <source>
        <dbReference type="EMBL" id="RPD59026.1"/>
    </source>
</evidence>
<feature type="compositionally biased region" description="Polar residues" evidence="1">
    <location>
        <begin position="126"/>
        <end position="137"/>
    </location>
</feature>
<feature type="region of interest" description="Disordered" evidence="1">
    <location>
        <begin position="953"/>
        <end position="1014"/>
    </location>
</feature>
<evidence type="ECO:0000256" key="1">
    <source>
        <dbReference type="SAM" id="MobiDB-lite"/>
    </source>
</evidence>
<dbReference type="STRING" id="1328759.A0A5C2SCF8"/>
<feature type="region of interest" description="Disordered" evidence="1">
    <location>
        <begin position="1"/>
        <end position="148"/>
    </location>
</feature>
<feature type="compositionally biased region" description="Low complexity" evidence="1">
    <location>
        <begin position="889"/>
        <end position="908"/>
    </location>
</feature>
<dbReference type="OrthoDB" id="2758459at2759"/>
<feature type="region of interest" description="Disordered" evidence="1">
    <location>
        <begin position="1028"/>
        <end position="1056"/>
    </location>
</feature>
<feature type="compositionally biased region" description="Pro residues" evidence="1">
    <location>
        <begin position="29"/>
        <end position="47"/>
    </location>
</feature>
<feature type="region of interest" description="Disordered" evidence="1">
    <location>
        <begin position="335"/>
        <end position="363"/>
    </location>
</feature>
<proteinExistence type="predicted"/>
<feature type="compositionally biased region" description="Low complexity" evidence="1">
    <location>
        <begin position="953"/>
        <end position="970"/>
    </location>
</feature>
<evidence type="ECO:0000313" key="3">
    <source>
        <dbReference type="Proteomes" id="UP000313359"/>
    </source>
</evidence>
<gene>
    <name evidence="2" type="ORF">L227DRAFT_612409</name>
</gene>